<reference evidence="2" key="1">
    <citation type="submission" date="2016-10" db="EMBL/GenBank/DDBJ databases">
        <authorList>
            <person name="Varghese N."/>
            <person name="Submissions S."/>
        </authorList>
    </citation>
    <scope>NUCLEOTIDE SEQUENCE [LARGE SCALE GENOMIC DNA]</scope>
    <source>
        <strain evidence="2">DSM 44544</strain>
    </source>
</reference>
<evidence type="ECO:0000313" key="2">
    <source>
        <dbReference type="Proteomes" id="UP000199622"/>
    </source>
</evidence>
<protein>
    <recommendedName>
        <fullName evidence="3">DinB superfamily protein</fullName>
    </recommendedName>
</protein>
<dbReference type="SUPFAM" id="SSF109854">
    <property type="entry name" value="DinB/YfiT-like putative metalloenzymes"/>
    <property type="match status" value="1"/>
</dbReference>
<dbReference type="STRING" id="208445.SAMN04489727_4893"/>
<proteinExistence type="predicted"/>
<sequence>MRYGAAMSNTSSKTHRQWPAPLAADELRLLLDFLQFLRATAVNKLAGLSLSQASATPLPASPRMSALGVVKHLTAVERWWLSIEAGGADLPSLWAGSPDPSWNVGPEDTPASVVAAYKAEWGRVEKALRGLGPDDRTRRRAEFTVRWVVAHVVQETARHVGHLDVLRELADGEVGE</sequence>
<dbReference type="InterPro" id="IPR034660">
    <property type="entry name" value="DinB/YfiT-like"/>
</dbReference>
<dbReference type="InterPro" id="IPR007061">
    <property type="entry name" value="MST-like"/>
</dbReference>
<dbReference type="EMBL" id="FNSO01000004">
    <property type="protein sequence ID" value="SEC73845.1"/>
    <property type="molecule type" value="Genomic_DNA"/>
</dbReference>
<dbReference type="AlphaFoldDB" id="A0A1H4UYP8"/>
<evidence type="ECO:0000313" key="1">
    <source>
        <dbReference type="EMBL" id="SEC73845.1"/>
    </source>
</evidence>
<name>A0A1H4UYP8_9PSEU</name>
<dbReference type="Proteomes" id="UP000199622">
    <property type="component" value="Unassembled WGS sequence"/>
</dbReference>
<dbReference type="Gene3D" id="1.20.120.450">
    <property type="entry name" value="dinb family like domain"/>
    <property type="match status" value="1"/>
</dbReference>
<accession>A0A1H4UYP8</accession>
<keyword evidence="2" id="KW-1185">Reference proteome</keyword>
<organism evidence="1 2">
    <name type="scientific">Amycolatopsis tolypomycina</name>
    <dbReference type="NCBI Taxonomy" id="208445"/>
    <lineage>
        <taxon>Bacteria</taxon>
        <taxon>Bacillati</taxon>
        <taxon>Actinomycetota</taxon>
        <taxon>Actinomycetes</taxon>
        <taxon>Pseudonocardiales</taxon>
        <taxon>Pseudonocardiaceae</taxon>
        <taxon>Amycolatopsis</taxon>
    </lineage>
</organism>
<evidence type="ECO:0008006" key="3">
    <source>
        <dbReference type="Google" id="ProtNLM"/>
    </source>
</evidence>
<dbReference type="Pfam" id="PF04978">
    <property type="entry name" value="MST"/>
    <property type="match status" value="1"/>
</dbReference>
<gene>
    <name evidence="1" type="ORF">SAMN04489727_4893</name>
</gene>